<dbReference type="OrthoDB" id="1699162at2759"/>
<evidence type="ECO:0000256" key="2">
    <source>
        <dbReference type="ARBA" id="ARBA00022786"/>
    </source>
</evidence>
<feature type="compositionally biased region" description="Basic and acidic residues" evidence="4">
    <location>
        <begin position="608"/>
        <end position="673"/>
    </location>
</feature>
<evidence type="ECO:0000313" key="6">
    <source>
        <dbReference type="Proteomes" id="UP000504604"/>
    </source>
</evidence>
<gene>
    <name evidence="7" type="primary">LOC105168065</name>
</gene>
<dbReference type="FunCoup" id="A0A6I9TNY9">
    <property type="interactions" value="24"/>
</dbReference>
<dbReference type="InterPro" id="IPR011333">
    <property type="entry name" value="SKP1/BTB/POZ_sf"/>
</dbReference>
<dbReference type="GeneID" id="105168065"/>
<name>A0A6I9TNY9_SESIN</name>
<dbReference type="UniPathway" id="UPA00143"/>
<dbReference type="RefSeq" id="XP_011086287.1">
    <property type="nucleotide sequence ID" value="XM_011087985.2"/>
</dbReference>
<dbReference type="KEGG" id="sind:105168065"/>
<evidence type="ECO:0000256" key="1">
    <source>
        <dbReference type="ARBA" id="ARBA00004906"/>
    </source>
</evidence>
<keyword evidence="6" id="KW-1185">Reference proteome</keyword>
<dbReference type="PANTHER" id="PTHR32370">
    <property type="entry name" value="OS12G0117600 PROTEIN"/>
    <property type="match status" value="1"/>
</dbReference>
<dbReference type="PROSITE" id="PS51649">
    <property type="entry name" value="NPH3"/>
    <property type="match status" value="1"/>
</dbReference>
<comment type="similarity">
    <text evidence="3">Belongs to the NPH3 family.</text>
</comment>
<dbReference type="Pfam" id="PF03000">
    <property type="entry name" value="NPH3"/>
    <property type="match status" value="1"/>
</dbReference>
<keyword evidence="2" id="KW-0833">Ubl conjugation pathway</keyword>
<dbReference type="SUPFAM" id="SSF54695">
    <property type="entry name" value="POZ domain"/>
    <property type="match status" value="1"/>
</dbReference>
<dbReference type="InterPro" id="IPR043454">
    <property type="entry name" value="NPH3/RPT2-like"/>
</dbReference>
<proteinExistence type="inferred from homology"/>
<dbReference type="InterPro" id="IPR027356">
    <property type="entry name" value="NPH3_dom"/>
</dbReference>
<accession>A0A6I9TNY9</accession>
<feature type="compositionally biased region" description="Basic and acidic residues" evidence="4">
    <location>
        <begin position="558"/>
        <end position="578"/>
    </location>
</feature>
<protein>
    <submittedName>
        <fullName evidence="7">BTB/POZ domain-containing protein At5g47800 isoform X1</fullName>
    </submittedName>
</protein>
<sequence length="673" mass="76504">MLTEAFTWTALPTCNLSNIKASVSVVFSLVFLQYMQQVISDDEFSLEIVGEGKPELYQLWPESFVPKGFIADMKFMKLGAGPDTFYTEEATRTVLSDVPSDLTIRINNITYLLHKLQYSLLPKCGLLQRLSSEKEDSTNVALDLHDIPGGDEAFELCAKFCYGISINLSAHNFVSAFCAAKFLRMTEAVENGNLIMKLEAFFSSCILEGWKDSVVTLQNTQRVYEWSENLSIVRRCIESIVDKILTPPAKVRWSYTYTRPGYAKKRHQSVPKDWWTEDISFLDIDMFRCIVTAVKSTNILQPQLIGEALHVYACRWLLDMTESQPNKSSSSQVDDSPHRKQRILETIVGLIPADKGSVSIKFLLRLLSIANFLGVSPVTKAELLRISSLQLEEATLDDLLLPTWAPNDQTSHDTDLVKTVLESFLRQWRRQTSAGESQSLLRSIHKIGKLVDSYLLVVAKDANLPFHKFESLIETLPGNARPEHNDLYKAINTYLKEHPDLSKTDKKQICRFLDCQKLSPEVRAHAVKNELLPLRTVVQVLFYEQEKKGHTTTNKTHASPEQHADRQETSDIRDELNKLKLSAGEQSSKGKGNRSSEPGTSGVHRNLRKSDDKQQQRQDQKLQDKSSHQTRNGERKGNQRRGHCWDSSESSQERSSEKSIRKDTQQKQREIAH</sequence>
<evidence type="ECO:0000256" key="3">
    <source>
        <dbReference type="PROSITE-ProRule" id="PRU00982"/>
    </source>
</evidence>
<evidence type="ECO:0000313" key="7">
    <source>
        <dbReference type="RefSeq" id="XP_011086287.1"/>
    </source>
</evidence>
<evidence type="ECO:0000259" key="5">
    <source>
        <dbReference type="PROSITE" id="PS51649"/>
    </source>
</evidence>
<feature type="compositionally biased region" description="Polar residues" evidence="4">
    <location>
        <begin position="584"/>
        <end position="599"/>
    </location>
</feature>
<dbReference type="InParanoid" id="A0A6I9TNY9"/>
<organism evidence="6 7">
    <name type="scientific">Sesamum indicum</name>
    <name type="common">Oriental sesame</name>
    <name type="synonym">Sesamum orientale</name>
    <dbReference type="NCBI Taxonomy" id="4182"/>
    <lineage>
        <taxon>Eukaryota</taxon>
        <taxon>Viridiplantae</taxon>
        <taxon>Streptophyta</taxon>
        <taxon>Embryophyta</taxon>
        <taxon>Tracheophyta</taxon>
        <taxon>Spermatophyta</taxon>
        <taxon>Magnoliopsida</taxon>
        <taxon>eudicotyledons</taxon>
        <taxon>Gunneridae</taxon>
        <taxon>Pentapetalae</taxon>
        <taxon>asterids</taxon>
        <taxon>lamiids</taxon>
        <taxon>Lamiales</taxon>
        <taxon>Pedaliaceae</taxon>
        <taxon>Sesamum</taxon>
    </lineage>
</organism>
<dbReference type="GO" id="GO:0016567">
    <property type="term" value="P:protein ubiquitination"/>
    <property type="evidence" value="ECO:0007669"/>
    <property type="project" value="UniProtKB-UniPathway"/>
</dbReference>
<feature type="region of interest" description="Disordered" evidence="4">
    <location>
        <begin position="549"/>
        <end position="673"/>
    </location>
</feature>
<dbReference type="Proteomes" id="UP000504604">
    <property type="component" value="Linkage group LG8"/>
</dbReference>
<evidence type="ECO:0000256" key="4">
    <source>
        <dbReference type="SAM" id="MobiDB-lite"/>
    </source>
</evidence>
<comment type="pathway">
    <text evidence="1">Protein modification; protein ubiquitination.</text>
</comment>
<reference evidence="7" key="1">
    <citation type="submission" date="2025-08" db="UniProtKB">
        <authorList>
            <consortium name="RefSeq"/>
        </authorList>
    </citation>
    <scope>IDENTIFICATION</scope>
</reference>
<dbReference type="AlphaFoldDB" id="A0A6I9TNY9"/>
<feature type="domain" description="NPH3" evidence="5">
    <location>
        <begin position="273"/>
        <end position="547"/>
    </location>
</feature>